<keyword evidence="2" id="KW-0540">Nuclease</keyword>
<dbReference type="GO" id="GO:0004540">
    <property type="term" value="F:RNA nuclease activity"/>
    <property type="evidence" value="ECO:0007669"/>
    <property type="project" value="InterPro"/>
</dbReference>
<dbReference type="AlphaFoldDB" id="K7RYA8"/>
<dbReference type="EMBL" id="CP003493">
    <property type="protein sequence ID" value="AFV89958.1"/>
    <property type="molecule type" value="Genomic_DNA"/>
</dbReference>
<accession>K7RYA8</accession>
<dbReference type="Proteomes" id="UP000000214">
    <property type="component" value="Chromosome"/>
</dbReference>
<dbReference type="KEGG" id="pbo:PACID_21720"/>
<proteinExistence type="predicted"/>
<evidence type="ECO:0000256" key="3">
    <source>
        <dbReference type="ARBA" id="ARBA00022801"/>
    </source>
</evidence>
<protein>
    <submittedName>
        <fullName evidence="4">Toxin-antitoxin system, antitoxin component family protein</fullName>
    </submittedName>
</protein>
<reference evidence="4 5" key="1">
    <citation type="journal article" date="2012" name="BMC Genomics">
        <title>The genome sequence of Propionibacterium acidipropionici provides insights into its biotechnological and industrial potential.</title>
        <authorList>
            <person name="Parizzi L.P."/>
            <person name="Grassi M.C."/>
            <person name="Llerena L.A."/>
            <person name="Carazzolle M.F."/>
            <person name="Queiroz V.L."/>
            <person name="Lunardi I."/>
            <person name="Zeidler A.F."/>
            <person name="Teixeira P.J."/>
            <person name="Mieczkowski P."/>
            <person name="Rincones J."/>
            <person name="Pereira G.A."/>
        </authorList>
    </citation>
    <scope>NUCLEOTIDE SEQUENCE [LARGE SCALE GENOMIC DNA]</scope>
    <source>
        <strain evidence="5">ATCC 4875 / DSM 20272 / JCM 6432 / NBRC 12425 / NCIMB 8070</strain>
    </source>
</reference>
<evidence type="ECO:0000256" key="1">
    <source>
        <dbReference type="ARBA" id="ARBA00022649"/>
    </source>
</evidence>
<keyword evidence="3" id="KW-0378">Hydrolase</keyword>
<evidence type="ECO:0000313" key="5">
    <source>
        <dbReference type="Proteomes" id="UP000000214"/>
    </source>
</evidence>
<dbReference type="InterPro" id="IPR008201">
    <property type="entry name" value="HepT-like"/>
</dbReference>
<evidence type="ECO:0000256" key="2">
    <source>
        <dbReference type="ARBA" id="ARBA00022722"/>
    </source>
</evidence>
<dbReference type="STRING" id="1171373.PACID_21720"/>
<dbReference type="eggNOG" id="COG2361">
    <property type="taxonomic scope" value="Bacteria"/>
</dbReference>
<dbReference type="Pfam" id="PF01934">
    <property type="entry name" value="HepT-like"/>
    <property type="match status" value="1"/>
</dbReference>
<dbReference type="RefSeq" id="WP_015070858.1">
    <property type="nucleotide sequence ID" value="NC_019395.1"/>
</dbReference>
<dbReference type="GO" id="GO:0110001">
    <property type="term" value="C:toxin-antitoxin complex"/>
    <property type="evidence" value="ECO:0007669"/>
    <property type="project" value="InterPro"/>
</dbReference>
<dbReference type="HOGENOM" id="CLU_2178169_0_0_11"/>
<gene>
    <name evidence="4" type="ordered locus">PACID_21720</name>
</gene>
<evidence type="ECO:0000313" key="4">
    <source>
        <dbReference type="EMBL" id="AFV89958.1"/>
    </source>
</evidence>
<name>K7RYA8_ACIA4</name>
<organism evidence="4 5">
    <name type="scientific">Acidipropionibacterium acidipropionici (strain ATCC 4875 / DSM 20272 / JCM 6432 / NBRC 12425 / NCIMB 8070 / 4)</name>
    <name type="common">Propionibacterium acidipropionici</name>
    <dbReference type="NCBI Taxonomy" id="1171373"/>
    <lineage>
        <taxon>Bacteria</taxon>
        <taxon>Bacillati</taxon>
        <taxon>Actinomycetota</taxon>
        <taxon>Actinomycetes</taxon>
        <taxon>Propionibacteriales</taxon>
        <taxon>Propionibacteriaceae</taxon>
        <taxon>Acidipropionibacterium</taxon>
    </lineage>
</organism>
<keyword evidence="1" id="KW-1277">Toxin-antitoxin system</keyword>
<dbReference type="PATRIC" id="fig|1171373.8.peg.2147"/>
<sequence length="111" mass="12153">MSRTSVEILSDALFHLRKAEDYAKNDLDDQLVIDAACMRLSAGVEALPALAPSTRDRIFGGDWPLMWGMRNRIAHGYLLVSPEIVRRTLAADVPVIIARIEAALGRPAPAT</sequence>
<dbReference type="GO" id="GO:0016787">
    <property type="term" value="F:hydrolase activity"/>
    <property type="evidence" value="ECO:0007669"/>
    <property type="project" value="UniProtKB-KW"/>
</dbReference>